<accession>A0A8I6RBJ7</accession>
<feature type="compositionally biased region" description="Basic and acidic residues" evidence="1">
    <location>
        <begin position="822"/>
        <end position="836"/>
    </location>
</feature>
<feature type="compositionally biased region" description="Polar residues" evidence="1">
    <location>
        <begin position="478"/>
        <end position="499"/>
    </location>
</feature>
<dbReference type="EnsemblMetazoa" id="XM_014387251.2">
    <property type="protein sequence ID" value="XP_014242737.1"/>
    <property type="gene ID" value="LOC106662847"/>
</dbReference>
<dbReference type="OrthoDB" id="6631472at2759"/>
<dbReference type="KEGG" id="clec:106662847"/>
<organism evidence="2 3">
    <name type="scientific">Cimex lectularius</name>
    <name type="common">Bed bug</name>
    <name type="synonym">Acanthia lectularia</name>
    <dbReference type="NCBI Taxonomy" id="79782"/>
    <lineage>
        <taxon>Eukaryota</taxon>
        <taxon>Metazoa</taxon>
        <taxon>Ecdysozoa</taxon>
        <taxon>Arthropoda</taxon>
        <taxon>Hexapoda</taxon>
        <taxon>Insecta</taxon>
        <taxon>Pterygota</taxon>
        <taxon>Neoptera</taxon>
        <taxon>Paraneoptera</taxon>
        <taxon>Hemiptera</taxon>
        <taxon>Heteroptera</taxon>
        <taxon>Panheteroptera</taxon>
        <taxon>Cimicomorpha</taxon>
        <taxon>Cimicidae</taxon>
        <taxon>Cimex</taxon>
    </lineage>
</organism>
<dbReference type="Proteomes" id="UP000494040">
    <property type="component" value="Unassembled WGS sequence"/>
</dbReference>
<dbReference type="RefSeq" id="XP_014242737.1">
    <property type="nucleotide sequence ID" value="XM_014387251.2"/>
</dbReference>
<name>A0A8I6RBJ7_CIMLE</name>
<feature type="region of interest" description="Disordered" evidence="1">
    <location>
        <begin position="579"/>
        <end position="608"/>
    </location>
</feature>
<feature type="region of interest" description="Disordered" evidence="1">
    <location>
        <begin position="813"/>
        <end position="837"/>
    </location>
</feature>
<feature type="region of interest" description="Disordered" evidence="1">
    <location>
        <begin position="624"/>
        <end position="648"/>
    </location>
</feature>
<evidence type="ECO:0000313" key="2">
    <source>
        <dbReference type="EnsemblMetazoa" id="XP_014242737.1"/>
    </source>
</evidence>
<protein>
    <submittedName>
        <fullName evidence="2">Uncharacterized protein</fullName>
    </submittedName>
</protein>
<dbReference type="GeneID" id="106662847"/>
<feature type="compositionally biased region" description="Basic and acidic residues" evidence="1">
    <location>
        <begin position="584"/>
        <end position="595"/>
    </location>
</feature>
<evidence type="ECO:0000313" key="3">
    <source>
        <dbReference type="Proteomes" id="UP000494040"/>
    </source>
</evidence>
<sequence length="969" mass="106573">MDKVNTKTHESGVMFLNGDSVIFENGPNYGNDIIQQALNNISPISEKSYLTDFIENDGLFLKKSKSSCPEETSNLINLSFQEGSDLGMGLTLEDHKISQADSPNQTFNAQDGDFNNLFVSPVTGKDHKFTCIPNIIDGKLTYQIQIPELTPPTVKQSEPTAPVLTLFTSTDNPEGYRLTNQEAGNLQKGANGSILKLAKNTPKFKLADNQKVVLVSPQNPVQIAQKKQAKPIFTTIASNNDSLLSTINAPISLLNATSSNKNGIFVIKQTPNTVPNIAQGFKIGNNVLKNIVVNSPKNITLGTTNNTVQNGIILSNGNVINNGIILKNRCAVVSSDKNIGNKNGQSSSDNTDILLAKSDKPLIKNQSFIIKDAGLLNSMALNTGKPNCDNGIILKCNSKQINLGLTPQKIKVVNSNGITKLAQIVPNTANNKKKSPVKPITPSVDKQTKTTGSVDKSSPKKPSTKPLFVMTTKKQESVLIQPQSTQHENQNTNPNTESPSSLAALAEKIVPITKNPIGKLTDSQLKRIAAVLGQNKSSSSALVDNGDNSKILCRILYPEDFKPGSEKKVMLKSKKKFLAKKKRSNTEKVTDDKNEQSSPEIVKTRRTRSGRLARPPVHITKLYRKSNGNSCQPEENDENTPAPILLPGLPSEKRQVTISQHFRCRTCNKLYLNRANRANHLKKYPDHFLDCDIISTNSTAKKNASQKRSPLHLKQLIEKYNEKEIVGATGSIVAKNISLWDFILLRLENTENNGKSKVAYLLEELEKVVQEVRTVSHKILNHSDASELVETVQVKDDLMGLMLGLKPGFYVPNDEGLTTTQPEKRPYPDSENEEKLNHKRMKPDILMTEDINSDPVKDLSDPALLQDIYINQSDLESVDQIVKERLQSLAPGEDIIVPGLGTDDDIMEGLLKSVEPLSDSILFPTPVSEATEDLYKTLENLADEIQPTTQLDFTDLSNEFNNSGTIMKL</sequence>
<keyword evidence="3" id="KW-1185">Reference proteome</keyword>
<reference evidence="2" key="1">
    <citation type="submission" date="2022-01" db="UniProtKB">
        <authorList>
            <consortium name="EnsemblMetazoa"/>
        </authorList>
    </citation>
    <scope>IDENTIFICATION</scope>
</reference>
<feature type="region of interest" description="Disordered" evidence="1">
    <location>
        <begin position="429"/>
        <end position="499"/>
    </location>
</feature>
<dbReference type="AlphaFoldDB" id="A0A8I6RBJ7"/>
<proteinExistence type="predicted"/>
<evidence type="ECO:0000256" key="1">
    <source>
        <dbReference type="SAM" id="MobiDB-lite"/>
    </source>
</evidence>